<proteinExistence type="predicted"/>
<dbReference type="AlphaFoldDB" id="A0A378F6G2"/>
<gene>
    <name evidence="1" type="ORF">NCTC9617_01203</name>
</gene>
<dbReference type="Proteomes" id="UP000255167">
    <property type="component" value="Unassembled WGS sequence"/>
</dbReference>
<protein>
    <submittedName>
        <fullName evidence="1">Uncharacterized protein</fullName>
    </submittedName>
</protein>
<sequence length="69" mass="7398">MPVNGIDGGDAHMPPPQPAQIVQLLADPCKVLFPVIGRVQEQLPGGGQPQPGGMALEERHRQLLFHAQI</sequence>
<dbReference type="EMBL" id="UGNC01000004">
    <property type="protein sequence ID" value="STW39673.1"/>
    <property type="molecule type" value="Genomic_DNA"/>
</dbReference>
<organism evidence="1 2">
    <name type="scientific">Klebsiella pneumoniae</name>
    <dbReference type="NCBI Taxonomy" id="573"/>
    <lineage>
        <taxon>Bacteria</taxon>
        <taxon>Pseudomonadati</taxon>
        <taxon>Pseudomonadota</taxon>
        <taxon>Gammaproteobacteria</taxon>
        <taxon>Enterobacterales</taxon>
        <taxon>Enterobacteriaceae</taxon>
        <taxon>Klebsiella/Raoultella group</taxon>
        <taxon>Klebsiella</taxon>
        <taxon>Klebsiella pneumoniae complex</taxon>
    </lineage>
</organism>
<accession>A0A378F6G2</accession>
<evidence type="ECO:0000313" key="2">
    <source>
        <dbReference type="Proteomes" id="UP000255167"/>
    </source>
</evidence>
<evidence type="ECO:0000313" key="1">
    <source>
        <dbReference type="EMBL" id="STW39673.1"/>
    </source>
</evidence>
<name>A0A378F6G2_KLEPN</name>
<reference evidence="1 2" key="1">
    <citation type="submission" date="2018-06" db="EMBL/GenBank/DDBJ databases">
        <authorList>
            <consortium name="Pathogen Informatics"/>
            <person name="Doyle S."/>
        </authorList>
    </citation>
    <scope>NUCLEOTIDE SEQUENCE [LARGE SCALE GENOMIC DNA]</scope>
    <source>
        <strain evidence="1 2">NCTC9617</strain>
    </source>
</reference>